<organism evidence="2 3">
    <name type="scientific">Caerostris darwini</name>
    <dbReference type="NCBI Taxonomy" id="1538125"/>
    <lineage>
        <taxon>Eukaryota</taxon>
        <taxon>Metazoa</taxon>
        <taxon>Ecdysozoa</taxon>
        <taxon>Arthropoda</taxon>
        <taxon>Chelicerata</taxon>
        <taxon>Arachnida</taxon>
        <taxon>Araneae</taxon>
        <taxon>Araneomorphae</taxon>
        <taxon>Entelegynae</taxon>
        <taxon>Araneoidea</taxon>
        <taxon>Araneidae</taxon>
        <taxon>Caerostris</taxon>
    </lineage>
</organism>
<dbReference type="AlphaFoldDB" id="A0AAV4X8L2"/>
<evidence type="ECO:0000313" key="2">
    <source>
        <dbReference type="EMBL" id="GIY91256.1"/>
    </source>
</evidence>
<keyword evidence="3" id="KW-1185">Reference proteome</keyword>
<evidence type="ECO:0000313" key="3">
    <source>
        <dbReference type="Proteomes" id="UP001054837"/>
    </source>
</evidence>
<sequence>MDENSQHSYSYCPVRPESWCKWRKSEAEGTLETFEHPPALDDEAQEILKPIYEDLLESCLGKKIVDVPTYYAACTFNEGFTAILKIMDVMGIKIGPQAEQLARKRDARRVYTIQPIVGAPVTPKRPEQLGRKLNPNMSNP</sequence>
<dbReference type="EMBL" id="BPLQ01015730">
    <property type="protein sequence ID" value="GIY91256.1"/>
    <property type="molecule type" value="Genomic_DNA"/>
</dbReference>
<gene>
    <name evidence="2" type="primary">RF55_17253</name>
    <name evidence="2" type="ORF">CDAR_127231</name>
</gene>
<accession>A0AAV4X8L2</accession>
<evidence type="ECO:0000256" key="1">
    <source>
        <dbReference type="SAM" id="MobiDB-lite"/>
    </source>
</evidence>
<dbReference type="Proteomes" id="UP001054837">
    <property type="component" value="Unassembled WGS sequence"/>
</dbReference>
<proteinExistence type="predicted"/>
<feature type="region of interest" description="Disordered" evidence="1">
    <location>
        <begin position="121"/>
        <end position="140"/>
    </location>
</feature>
<name>A0AAV4X8L2_9ARAC</name>
<protein>
    <submittedName>
        <fullName evidence="2">Uncharacterized protein</fullName>
    </submittedName>
</protein>
<comment type="caution">
    <text evidence="2">The sequence shown here is derived from an EMBL/GenBank/DDBJ whole genome shotgun (WGS) entry which is preliminary data.</text>
</comment>
<reference evidence="2 3" key="1">
    <citation type="submission" date="2021-06" db="EMBL/GenBank/DDBJ databases">
        <title>Caerostris darwini draft genome.</title>
        <authorList>
            <person name="Kono N."/>
            <person name="Arakawa K."/>
        </authorList>
    </citation>
    <scope>NUCLEOTIDE SEQUENCE [LARGE SCALE GENOMIC DNA]</scope>
</reference>